<accession>A0A9N9HS85</accession>
<dbReference type="Proteomes" id="UP000789342">
    <property type="component" value="Unassembled WGS sequence"/>
</dbReference>
<dbReference type="SUPFAM" id="SSF49899">
    <property type="entry name" value="Concanavalin A-like lectins/glucanases"/>
    <property type="match status" value="1"/>
</dbReference>
<comment type="caution">
    <text evidence="2">The sequence shown here is derived from an EMBL/GenBank/DDBJ whole genome shotgun (WGS) entry which is preliminary data.</text>
</comment>
<evidence type="ECO:0000313" key="3">
    <source>
        <dbReference type="Proteomes" id="UP000789342"/>
    </source>
</evidence>
<dbReference type="AlphaFoldDB" id="A0A9N9HS85"/>
<dbReference type="InterPro" id="IPR001870">
    <property type="entry name" value="B30.2/SPRY"/>
</dbReference>
<reference evidence="2" key="1">
    <citation type="submission" date="2021-06" db="EMBL/GenBank/DDBJ databases">
        <authorList>
            <person name="Kallberg Y."/>
            <person name="Tangrot J."/>
            <person name="Rosling A."/>
        </authorList>
    </citation>
    <scope>NUCLEOTIDE SEQUENCE</scope>
    <source>
        <strain evidence="2">CL551</strain>
    </source>
</reference>
<dbReference type="SMART" id="SM00449">
    <property type="entry name" value="SPRY"/>
    <property type="match status" value="1"/>
</dbReference>
<dbReference type="Pfam" id="PF00622">
    <property type="entry name" value="SPRY"/>
    <property type="match status" value="1"/>
</dbReference>
<evidence type="ECO:0000313" key="2">
    <source>
        <dbReference type="EMBL" id="CAG8703001.1"/>
    </source>
</evidence>
<dbReference type="OrthoDB" id="25503at2759"/>
<dbReference type="PANTHER" id="PTHR12864">
    <property type="entry name" value="RAN BINDING PROTEIN 9-RELATED"/>
    <property type="match status" value="1"/>
</dbReference>
<dbReference type="Gene3D" id="2.60.120.920">
    <property type="match status" value="1"/>
</dbReference>
<dbReference type="InterPro" id="IPR003877">
    <property type="entry name" value="SPRY_dom"/>
</dbReference>
<evidence type="ECO:0000259" key="1">
    <source>
        <dbReference type="PROSITE" id="PS50188"/>
    </source>
</evidence>
<organism evidence="2 3">
    <name type="scientific">Acaulospora morrowiae</name>
    <dbReference type="NCBI Taxonomy" id="94023"/>
    <lineage>
        <taxon>Eukaryota</taxon>
        <taxon>Fungi</taxon>
        <taxon>Fungi incertae sedis</taxon>
        <taxon>Mucoromycota</taxon>
        <taxon>Glomeromycotina</taxon>
        <taxon>Glomeromycetes</taxon>
        <taxon>Diversisporales</taxon>
        <taxon>Acaulosporaceae</taxon>
        <taxon>Acaulospora</taxon>
    </lineage>
</organism>
<sequence length="248" mass="27796">MSDTGNEHELMSIEKPFIPKYLQNSPLDIHNRTAENPILLPSKWNFAARAKGVSVERNQLGIEYIGTGMAAAIRSDHPIPKEAGIFYYEVDVIDSGPRSLIGIGFGRRSSYLNRQPGWDHSTIGYHGDDGLVFLETGIRGNAYGPLYFSGDTIGCCLNYYDQTVFYTKNGINLGIASTRIFAGKLYPMVGMRNRFACLEVNFGARPFKYNIEYHAKTIFDKANVRSRNKSVFEEVSYAMSDLGISDQF</sequence>
<proteinExistence type="predicted"/>
<dbReference type="InterPro" id="IPR043136">
    <property type="entry name" value="B30.2/SPRY_sf"/>
</dbReference>
<feature type="domain" description="B30.2/SPRY" evidence="1">
    <location>
        <begin position="21"/>
        <end position="207"/>
    </location>
</feature>
<gene>
    <name evidence="2" type="ORF">AMORRO_LOCUS12240</name>
</gene>
<name>A0A9N9HS85_9GLOM</name>
<dbReference type="EMBL" id="CAJVPV010017525">
    <property type="protein sequence ID" value="CAG8703001.1"/>
    <property type="molecule type" value="Genomic_DNA"/>
</dbReference>
<protein>
    <submittedName>
        <fullName evidence="2">12964_t:CDS:1</fullName>
    </submittedName>
</protein>
<dbReference type="InterPro" id="IPR013320">
    <property type="entry name" value="ConA-like_dom_sf"/>
</dbReference>
<dbReference type="InterPro" id="IPR050618">
    <property type="entry name" value="Ubq-SigPath_Reg"/>
</dbReference>
<keyword evidence="3" id="KW-1185">Reference proteome</keyword>
<dbReference type="PROSITE" id="PS50188">
    <property type="entry name" value="B302_SPRY"/>
    <property type="match status" value="1"/>
</dbReference>